<evidence type="ECO:0000256" key="6">
    <source>
        <dbReference type="ARBA" id="ARBA00022737"/>
    </source>
</evidence>
<dbReference type="FunFam" id="3.80.10.10:FF:000095">
    <property type="entry name" value="LRR receptor-like serine/threonine-protein kinase GSO1"/>
    <property type="match status" value="1"/>
</dbReference>
<dbReference type="Pfam" id="PF00560">
    <property type="entry name" value="LRR_1"/>
    <property type="match status" value="3"/>
</dbReference>
<dbReference type="InterPro" id="IPR032675">
    <property type="entry name" value="LRR_dom_sf"/>
</dbReference>
<dbReference type="Gene3D" id="1.10.510.10">
    <property type="entry name" value="Transferase(Phosphotransferase) domain 1"/>
    <property type="match status" value="1"/>
</dbReference>
<reference evidence="16" key="2">
    <citation type="journal article" date="2019" name="Curr. Biol.">
        <title>Chromatin organization in early land plants reveals an ancestral association between H3K27me3, transposons, and constitutive heterochromatin.</title>
        <authorList>
            <person name="Montgomery S.A."/>
            <person name="Tanizawa Y."/>
            <person name="Galik B."/>
            <person name="Wang N."/>
            <person name="Ito T."/>
            <person name="Mochizuki T."/>
            <person name="Akimcheva S."/>
            <person name="Bowman J."/>
            <person name="Cognat V."/>
            <person name="Drouard L."/>
            <person name="Ekker H."/>
            <person name="Houng S."/>
            <person name="Kohchi T."/>
            <person name="Lin S."/>
            <person name="Liu L.D."/>
            <person name="Nakamura Y."/>
            <person name="Valeeva L.R."/>
            <person name="Shakirov E.V."/>
            <person name="Shippen D.E."/>
            <person name="Wei W."/>
            <person name="Yagura M."/>
            <person name="Yamaoka S."/>
            <person name="Yamato K.T."/>
            <person name="Liu C."/>
            <person name="Berger F."/>
        </authorList>
    </citation>
    <scope>NUCLEOTIDE SEQUENCE [LARGE SCALE GENOMIC DNA]</scope>
    <source>
        <strain evidence="16">Tak-1</strain>
    </source>
</reference>
<evidence type="ECO:0000256" key="1">
    <source>
        <dbReference type="ARBA" id="ARBA00004167"/>
    </source>
</evidence>
<reference evidence="19" key="3">
    <citation type="journal article" date="2020" name="Curr. Biol.">
        <title>Chromatin organization in early land plants reveals an ancestral association between H3K27me3, transposons, and constitutive heterochromatin.</title>
        <authorList>
            <person name="Montgomery S.A."/>
            <person name="Tanizawa Y."/>
            <person name="Galik B."/>
            <person name="Wang N."/>
            <person name="Ito T."/>
            <person name="Mochizuki T."/>
            <person name="Akimcheva S."/>
            <person name="Bowman J.L."/>
            <person name="Cognat V."/>
            <person name="Marechal-Drouard L."/>
            <person name="Ekker H."/>
            <person name="Hong S.F."/>
            <person name="Kohchi T."/>
            <person name="Lin S.S."/>
            <person name="Liu L.D."/>
            <person name="Nakamura Y."/>
            <person name="Valeeva L.R."/>
            <person name="Shakirov E.V."/>
            <person name="Shippen D.E."/>
            <person name="Wei W.L."/>
            <person name="Yagura M."/>
            <person name="Yamaoka S."/>
            <person name="Yamato K.T."/>
            <person name="Liu C."/>
            <person name="Berger F."/>
        </authorList>
    </citation>
    <scope>NUCLEOTIDE SEQUENCE [LARGE SCALE GENOMIC DNA]</scope>
    <source>
        <strain evidence="19">Tak-1</strain>
    </source>
</reference>
<dbReference type="GO" id="GO:0005524">
    <property type="term" value="F:ATP binding"/>
    <property type="evidence" value="ECO:0007669"/>
    <property type="project" value="UniProtKB-KW"/>
</dbReference>
<dbReference type="PRINTS" id="PR00019">
    <property type="entry name" value="LEURICHRPT"/>
</dbReference>
<dbReference type="EMBL" id="LVLJ01001228">
    <property type="protein sequence ID" value="OAE30874.1"/>
    <property type="molecule type" value="Genomic_DNA"/>
</dbReference>
<evidence type="ECO:0000256" key="3">
    <source>
        <dbReference type="ARBA" id="ARBA00022614"/>
    </source>
</evidence>
<keyword evidence="7" id="KW-0547">Nucleotide-binding</keyword>
<feature type="chain" id="PRO_5042333801" description="Protein kinase domain-containing protein" evidence="14">
    <location>
        <begin position="35"/>
        <end position="1167"/>
    </location>
</feature>
<keyword evidence="8" id="KW-0067">ATP-binding</keyword>
<dbReference type="Pfam" id="PF08263">
    <property type="entry name" value="LRRNT_2"/>
    <property type="match status" value="1"/>
</dbReference>
<dbReference type="InterPro" id="IPR013210">
    <property type="entry name" value="LRR_N_plant-typ"/>
</dbReference>
<evidence type="ECO:0000313" key="16">
    <source>
        <dbReference type="EMBL" id="BBN12613.1"/>
    </source>
</evidence>
<feature type="compositionally biased region" description="Polar residues" evidence="12">
    <location>
        <begin position="519"/>
        <end position="534"/>
    </location>
</feature>
<keyword evidence="3" id="KW-0433">Leucine-rich repeat</keyword>
<evidence type="ECO:0000313" key="17">
    <source>
        <dbReference type="EMBL" id="OAE30874.1"/>
    </source>
</evidence>
<comment type="subcellular location">
    <subcellularLocation>
        <location evidence="1">Membrane</location>
        <topology evidence="1">Single-pass membrane protein</topology>
    </subcellularLocation>
</comment>
<feature type="domain" description="Protein kinase" evidence="15">
    <location>
        <begin position="851"/>
        <end position="1167"/>
    </location>
</feature>
<dbReference type="InterPro" id="IPR001611">
    <property type="entry name" value="Leu-rich_rpt"/>
</dbReference>
<evidence type="ECO:0000256" key="14">
    <source>
        <dbReference type="SAM" id="SignalP"/>
    </source>
</evidence>
<reference evidence="17 18" key="1">
    <citation type="submission" date="2016-03" db="EMBL/GenBank/DDBJ databases">
        <title>Mechanisms controlling the formation of the plant cell surface in tip-growing cells are functionally conserved among land plants.</title>
        <authorList>
            <person name="Honkanen S."/>
            <person name="Jones V.A."/>
            <person name="Morieri G."/>
            <person name="Champion C."/>
            <person name="Hetherington A.J."/>
            <person name="Kelly S."/>
            <person name="Saint-Marcoux D."/>
            <person name="Proust H."/>
            <person name="Prescott H."/>
            <person name="Dolan L."/>
        </authorList>
    </citation>
    <scope>NUCLEOTIDE SEQUENCE [LARGE SCALE GENOMIC DNA]</scope>
    <source>
        <strain evidence="18">cv. Tak-1 and cv. Tak-2</strain>
        <tissue evidence="17">Whole gametophyte</tissue>
    </source>
</reference>
<dbReference type="SUPFAM" id="SSF56112">
    <property type="entry name" value="Protein kinase-like (PK-like)"/>
    <property type="match status" value="1"/>
</dbReference>
<dbReference type="Proteomes" id="UP001162541">
    <property type="component" value="Chromosome 5"/>
</dbReference>
<feature type="region of interest" description="Disordered" evidence="12">
    <location>
        <begin position="515"/>
        <end position="538"/>
    </location>
</feature>
<dbReference type="Gene3D" id="3.30.200.20">
    <property type="entry name" value="Phosphorylase Kinase, domain 1"/>
    <property type="match status" value="1"/>
</dbReference>
<dbReference type="GO" id="GO:0016020">
    <property type="term" value="C:membrane"/>
    <property type="evidence" value="ECO:0007669"/>
    <property type="project" value="UniProtKB-SubCell"/>
</dbReference>
<evidence type="ECO:0000256" key="8">
    <source>
        <dbReference type="ARBA" id="ARBA00022840"/>
    </source>
</evidence>
<keyword evidence="6" id="KW-0677">Repeat</keyword>
<keyword evidence="11" id="KW-0675">Receptor</keyword>
<feature type="signal peptide" evidence="14">
    <location>
        <begin position="1"/>
        <end position="34"/>
    </location>
</feature>
<evidence type="ECO:0000256" key="7">
    <source>
        <dbReference type="ARBA" id="ARBA00022741"/>
    </source>
</evidence>
<evidence type="ECO:0000313" key="18">
    <source>
        <dbReference type="Proteomes" id="UP000077202"/>
    </source>
</evidence>
<evidence type="ECO:0000256" key="9">
    <source>
        <dbReference type="ARBA" id="ARBA00022989"/>
    </source>
</evidence>
<evidence type="ECO:0000256" key="12">
    <source>
        <dbReference type="SAM" id="MobiDB-lite"/>
    </source>
</evidence>
<evidence type="ECO:0000256" key="13">
    <source>
        <dbReference type="SAM" id="Phobius"/>
    </source>
</evidence>
<protein>
    <recommendedName>
        <fullName evidence="15">Protein kinase domain-containing protein</fullName>
    </recommendedName>
</protein>
<dbReference type="Pfam" id="PF07714">
    <property type="entry name" value="PK_Tyr_Ser-Thr"/>
    <property type="match status" value="1"/>
</dbReference>
<keyword evidence="4 13" id="KW-0812">Transmembrane</keyword>
<name>A0A176WD77_MARPO</name>
<evidence type="ECO:0000259" key="15">
    <source>
        <dbReference type="PROSITE" id="PS50011"/>
    </source>
</evidence>
<evidence type="ECO:0000313" key="19">
    <source>
        <dbReference type="Proteomes" id="UP001162541"/>
    </source>
</evidence>
<keyword evidence="2" id="KW-0597">Phosphoprotein</keyword>
<keyword evidence="10 13" id="KW-0472">Membrane</keyword>
<dbReference type="GO" id="GO:0004672">
    <property type="term" value="F:protein kinase activity"/>
    <property type="evidence" value="ECO:0007669"/>
    <property type="project" value="InterPro"/>
</dbReference>
<evidence type="ECO:0000256" key="4">
    <source>
        <dbReference type="ARBA" id="ARBA00022692"/>
    </source>
</evidence>
<accession>A0A176WD77</accession>
<sequence length="1167" mass="125761">MGTYPRPPSLGLSGTMRRLSLLVLLFSYLTPLLADLPPAPDALTLLQFKGQLVADPSGRVIDTWNVNNLDAQGCPQNWYGVICSDQGAVVVLSLENLALQGELKSGTLGNLSGLFYLSLANNSLTGTIPDDLGNLSDLKVMILSDNHFEGPIPRSFLRLSQTLNNLSLAGNRLTGPIPDELGDMYLLTGLDLSRNQLTGKVPSSLVKLESLVALNLSSNVLDGSIPGGFSNLAQLERLDFHQNQLSGSIDPTLLTLNKTRFVDLSSNSFTGVLPWQMEEYVPVFTSVEHVNLSHNKLSGSLSTAGVFFAAALKVLDISHNELAGELPSFQYVTSLTSLRLGSNAFTGSVPVALITNPSQLLEEFDISGNQLSGPIGTITSQNLRRLNLSNNRFTGKLPEQLGECELVDLSGNGLFGDLLAMQNWAQSLKWLDLSSNQLVGNLPEMVVNNLFRLTHLNLSHNRLTGAVPSEYGSSRSLKSIDLSYNLLEGETPPDLFYASISDLLLSNNRLTGPIPLPDASTSSPGNNLTSSPSRYAQADTRPMSPLEVLDLSANNLVENIPDRIGSLVNLRILKLSTNRLTGTLPDTLSELKQLQTLDFSRNQLSGPLPDQLPSSLVALNLSNNHFTGTVPMNLTRFGESAFSGNEKLQWPLITPPPGRFPGQVNITRSGSKMSSGVKAGLIGGCTVGAALVVGICLFVYFRSVAKSNDTSPGSEFGGSKGFERCGRPGRDSTIEFDADVERSTLNSCTPVAAVKGAAARRTRGIPTENGSSPDVKMEEGDIIGGGLLVSRGHRLPSVTERDVLSPEHPLVTKVSPEHPVDMKCTAAPAHLVGDVYFLDKSVVFGAEDLSSAPAEILGKSSHGTSYKAVLENGRVLTVKWLKEGLAKCKKDFALEARKFGSVNHRNVVSLRGYYWGPQEHEKLLLSDYIEGGSLAGRLSEVNDNQGNDPASCNLAPDLNHITERESSGRRYPPLLWHQRLQIAVDVARGLKYLHEQHHWPHGNLKATNVLLREEPNFQACLSDFSLHRLMTSAGTINQLLNSGALGYRAPELAAAKKPKPSLKSDVFSFGVILMELITGKSAGEIISGSIISGSSGVVDLPDWVRLMVRDGHAIDCYDTALVGVDRDLEPPKGIEDMLTISLNCAASQSSRPSIRVVYEELAAINPD</sequence>
<dbReference type="InterPro" id="IPR053059">
    <property type="entry name" value="Inactive_SerThr-Kinase_ABA"/>
</dbReference>
<feature type="region of interest" description="Disordered" evidence="12">
    <location>
        <begin position="708"/>
        <end position="728"/>
    </location>
</feature>
<dbReference type="SMART" id="SM00364">
    <property type="entry name" value="LRR_BAC"/>
    <property type="match status" value="5"/>
</dbReference>
<dbReference type="Pfam" id="PF13855">
    <property type="entry name" value="LRR_8"/>
    <property type="match status" value="3"/>
</dbReference>
<dbReference type="FunFam" id="3.80.10.10:FF:000383">
    <property type="entry name" value="Leucine-rich repeat receptor protein kinase EMS1"/>
    <property type="match status" value="1"/>
</dbReference>
<dbReference type="InterPro" id="IPR000719">
    <property type="entry name" value="Prot_kinase_dom"/>
</dbReference>
<dbReference type="PANTHER" id="PTHR48003">
    <property type="entry name" value="OS07G0626500 PROTEIN"/>
    <property type="match status" value="1"/>
</dbReference>
<evidence type="ECO:0000256" key="2">
    <source>
        <dbReference type="ARBA" id="ARBA00022553"/>
    </source>
</evidence>
<dbReference type="InterPro" id="IPR003591">
    <property type="entry name" value="Leu-rich_rpt_typical-subtyp"/>
</dbReference>
<dbReference type="FunFam" id="3.30.200.20:FF:000486">
    <property type="entry name" value="Leucine-rich repeat receptor-like protein kinase"/>
    <property type="match status" value="1"/>
</dbReference>
<dbReference type="Gene3D" id="3.80.10.10">
    <property type="entry name" value="Ribonuclease Inhibitor"/>
    <property type="match status" value="3"/>
</dbReference>
<feature type="transmembrane region" description="Helical" evidence="13">
    <location>
        <begin position="679"/>
        <end position="701"/>
    </location>
</feature>
<keyword evidence="5 14" id="KW-0732">Signal</keyword>
<keyword evidence="18" id="KW-1185">Reference proteome</keyword>
<dbReference type="PANTHER" id="PTHR48003:SF5">
    <property type="entry name" value="OS07G0626500 PROTEIN"/>
    <property type="match status" value="1"/>
</dbReference>
<dbReference type="Proteomes" id="UP000077202">
    <property type="component" value="Unassembled WGS sequence"/>
</dbReference>
<keyword evidence="9 13" id="KW-1133">Transmembrane helix</keyword>
<dbReference type="EMBL" id="AP019870">
    <property type="protein sequence ID" value="BBN12613.1"/>
    <property type="molecule type" value="Genomic_DNA"/>
</dbReference>
<dbReference type="FunFam" id="3.80.10.10:FF:000686">
    <property type="entry name" value="LRR receptor-like serine/threonine-protein kinase GHR1"/>
    <property type="match status" value="1"/>
</dbReference>
<dbReference type="AlphaFoldDB" id="A0A176WD77"/>
<evidence type="ECO:0000256" key="10">
    <source>
        <dbReference type="ARBA" id="ARBA00023136"/>
    </source>
</evidence>
<dbReference type="InterPro" id="IPR011009">
    <property type="entry name" value="Kinase-like_dom_sf"/>
</dbReference>
<dbReference type="SUPFAM" id="SSF52047">
    <property type="entry name" value="RNI-like"/>
    <property type="match status" value="2"/>
</dbReference>
<dbReference type="PROSITE" id="PS50011">
    <property type="entry name" value="PROTEIN_KINASE_DOM"/>
    <property type="match status" value="1"/>
</dbReference>
<organism evidence="17 18">
    <name type="scientific">Marchantia polymorpha subsp. ruderalis</name>
    <dbReference type="NCBI Taxonomy" id="1480154"/>
    <lineage>
        <taxon>Eukaryota</taxon>
        <taxon>Viridiplantae</taxon>
        <taxon>Streptophyta</taxon>
        <taxon>Embryophyta</taxon>
        <taxon>Marchantiophyta</taxon>
        <taxon>Marchantiopsida</taxon>
        <taxon>Marchantiidae</taxon>
        <taxon>Marchantiales</taxon>
        <taxon>Marchantiaceae</taxon>
        <taxon>Marchantia</taxon>
    </lineage>
</organism>
<dbReference type="InterPro" id="IPR001245">
    <property type="entry name" value="Ser-Thr/Tyr_kinase_cat_dom"/>
</dbReference>
<evidence type="ECO:0000256" key="5">
    <source>
        <dbReference type="ARBA" id="ARBA00022729"/>
    </source>
</evidence>
<gene>
    <name evidence="17" type="ORF">AXG93_3943s1050</name>
    <name evidence="16" type="ORF">Mp_5g21560</name>
</gene>
<dbReference type="SMART" id="SM00369">
    <property type="entry name" value="LRR_TYP"/>
    <property type="match status" value="9"/>
</dbReference>
<proteinExistence type="predicted"/>
<evidence type="ECO:0000256" key="11">
    <source>
        <dbReference type="ARBA" id="ARBA00023170"/>
    </source>
</evidence>